<dbReference type="PANTHER" id="PTHR10629">
    <property type="entry name" value="CYTOSINE-SPECIFIC METHYLTRANSFERASE"/>
    <property type="match status" value="1"/>
</dbReference>
<dbReference type="GO" id="GO:0003677">
    <property type="term" value="F:DNA binding"/>
    <property type="evidence" value="ECO:0007669"/>
    <property type="project" value="TreeGrafter"/>
</dbReference>
<protein>
    <recommendedName>
        <fullName evidence="1">DNA (cytosine-5-)-methyltransferase</fullName>
        <ecNumber evidence="1">2.1.1.37</ecNumber>
    </recommendedName>
</protein>
<dbReference type="PROSITE" id="PS00094">
    <property type="entry name" value="C5_MTASE_1"/>
    <property type="match status" value="1"/>
</dbReference>
<dbReference type="PATRIC" id="fig|909420.3.peg.1966"/>
<evidence type="ECO:0000313" key="9">
    <source>
        <dbReference type="Proteomes" id="UP000032707"/>
    </source>
</evidence>
<evidence type="ECO:0000256" key="4">
    <source>
        <dbReference type="ARBA" id="ARBA00022691"/>
    </source>
</evidence>
<dbReference type="GO" id="GO:0009307">
    <property type="term" value="P:DNA restriction-modification system"/>
    <property type="evidence" value="ECO:0007669"/>
    <property type="project" value="UniProtKB-KW"/>
</dbReference>
<dbReference type="Proteomes" id="UP000032707">
    <property type="component" value="Unassembled WGS sequence"/>
</dbReference>
<accession>E6N0N4</accession>
<evidence type="ECO:0000256" key="2">
    <source>
        <dbReference type="ARBA" id="ARBA00022603"/>
    </source>
</evidence>
<keyword evidence="4 7" id="KW-0949">S-adenosyl-L-methionine</keyword>
<evidence type="ECO:0000256" key="1">
    <source>
        <dbReference type="ARBA" id="ARBA00011975"/>
    </source>
</evidence>
<dbReference type="InterPro" id="IPR001525">
    <property type="entry name" value="C5_MeTfrase"/>
</dbReference>
<dbReference type="PANTHER" id="PTHR10629:SF52">
    <property type="entry name" value="DNA (CYTOSINE-5)-METHYLTRANSFERASE 1"/>
    <property type="match status" value="1"/>
</dbReference>
<dbReference type="GO" id="GO:0032259">
    <property type="term" value="P:methylation"/>
    <property type="evidence" value="ECO:0007669"/>
    <property type="project" value="UniProtKB-KW"/>
</dbReference>
<dbReference type="RefSeq" id="WP_002222757.1">
    <property type="nucleotide sequence ID" value="NC_017516.1"/>
</dbReference>
<dbReference type="EC" id="2.1.1.37" evidence="1"/>
<dbReference type="InterPro" id="IPR029063">
    <property type="entry name" value="SAM-dependent_MTases_sf"/>
</dbReference>
<proteinExistence type="inferred from homology"/>
<dbReference type="REBASE" id="33578">
    <property type="entry name" value="M2.Nme44ORF1460P"/>
</dbReference>
<keyword evidence="3 7" id="KW-0808">Transferase</keyword>
<dbReference type="GO" id="GO:0003886">
    <property type="term" value="F:DNA (cytosine-5-)-methyltransferase activity"/>
    <property type="evidence" value="ECO:0007669"/>
    <property type="project" value="UniProtKB-EC"/>
</dbReference>
<keyword evidence="2 7" id="KW-0489">Methyltransferase</keyword>
<dbReference type="InterPro" id="IPR050390">
    <property type="entry name" value="C5-Methyltransferase"/>
</dbReference>
<keyword evidence="5" id="KW-0680">Restriction system</keyword>
<comment type="caution">
    <text evidence="8">The sequence shown here is derived from an EMBL/GenBank/DDBJ whole genome shotgun (WGS) entry which is preliminary data.</text>
</comment>
<comment type="catalytic activity">
    <reaction evidence="6">
        <text>a 2'-deoxycytidine in DNA + S-adenosyl-L-methionine = a 5-methyl-2'-deoxycytidine in DNA + S-adenosyl-L-homocysteine + H(+)</text>
        <dbReference type="Rhea" id="RHEA:13681"/>
        <dbReference type="Rhea" id="RHEA-COMP:11369"/>
        <dbReference type="Rhea" id="RHEA-COMP:11370"/>
        <dbReference type="ChEBI" id="CHEBI:15378"/>
        <dbReference type="ChEBI" id="CHEBI:57856"/>
        <dbReference type="ChEBI" id="CHEBI:59789"/>
        <dbReference type="ChEBI" id="CHEBI:85452"/>
        <dbReference type="ChEBI" id="CHEBI:85454"/>
        <dbReference type="EC" id="2.1.1.37"/>
    </reaction>
</comment>
<evidence type="ECO:0000256" key="5">
    <source>
        <dbReference type="ARBA" id="ARBA00022747"/>
    </source>
</evidence>
<sequence>MMIGASLFSSAGIAETYLHNAGIKIIAANELVPERANLYKALYPESKMIIGDILHEEVFQNLIQSVPNRLDFLIASPPCQGMSVAGKNRNIQEMANDKRNHLIFRVIEFILLKRPTFVLIENVPFFLKIKLPYKGTLQTVEVILQDLFGCEYYIQTHIFDSADYGVAQHRKRAIIRMNKHSTIWGMPEKVTKTISVRDAISFLPSIESGQKSNVKWHFARTHAPEHIIWLKNTPTGRSAFDNIEHYPKKKNGEKIKSYNTTYRRMEWDAPAPTITIRNDAISSQLNVHPGRSMPDGTYSDARVLTPLELMLLTSLPIDWNIPDDTSELLIRQCIGESIPPLLIKKIVERIGK</sequence>
<name>E6N0N4_NEIMH</name>
<dbReference type="PROSITE" id="PS51679">
    <property type="entry name" value="SAM_MT_C5"/>
    <property type="match status" value="1"/>
</dbReference>
<evidence type="ECO:0000256" key="6">
    <source>
        <dbReference type="ARBA" id="ARBA00047422"/>
    </source>
</evidence>
<comment type="similarity">
    <text evidence="7">Belongs to the class I-like SAM-binding methyltransferase superfamily. C5-methyltransferase family.</text>
</comment>
<dbReference type="Pfam" id="PF00145">
    <property type="entry name" value="DNA_methylase"/>
    <property type="match status" value="1"/>
</dbReference>
<dbReference type="Gene3D" id="3.40.50.150">
    <property type="entry name" value="Vaccinia Virus protein VP39"/>
    <property type="match status" value="1"/>
</dbReference>
<organism evidence="8 9">
    <name type="scientific">Neisseria meningitidis serogroup B / serotype 15 (strain H44/76)</name>
    <dbReference type="NCBI Taxonomy" id="909420"/>
    <lineage>
        <taxon>Bacteria</taxon>
        <taxon>Pseudomonadati</taxon>
        <taxon>Pseudomonadota</taxon>
        <taxon>Betaproteobacteria</taxon>
        <taxon>Neisseriales</taxon>
        <taxon>Neisseriaceae</taxon>
        <taxon>Neisseria</taxon>
    </lineage>
</organism>
<gene>
    <name evidence="8" type="ORF">NMH_2351</name>
</gene>
<evidence type="ECO:0000256" key="7">
    <source>
        <dbReference type="PROSITE-ProRule" id="PRU01016"/>
    </source>
</evidence>
<evidence type="ECO:0000313" key="8">
    <source>
        <dbReference type="EMBL" id="EFV62688.1"/>
    </source>
</evidence>
<reference evidence="8 9" key="1">
    <citation type="journal article" date="2011" name="J. Bacteriol.">
        <title>Genome sequence of Neisseria meningitidis serogroup B strain H44/76.</title>
        <authorList>
            <person name="Piet J.R."/>
            <person name="Huis In 't Veld R.A."/>
            <person name="van Schaik B.D."/>
            <person name="van Kampen A.H."/>
            <person name="Baas F."/>
            <person name="van de Beek D."/>
            <person name="Pannekoek Y."/>
            <person name="van der Ende A."/>
        </authorList>
    </citation>
    <scope>NUCLEOTIDE SEQUENCE [LARGE SCALE GENOMIC DNA]</scope>
    <source>
        <strain evidence="8 9">H44/76</strain>
    </source>
</reference>
<dbReference type="KEGG" id="nmh:NMBH4476_1462"/>
<dbReference type="NCBIfam" id="TIGR00675">
    <property type="entry name" value="dcm"/>
    <property type="match status" value="1"/>
</dbReference>
<dbReference type="REBASE" id="34767">
    <property type="entry name" value="M1.NmeH44ORF2351P"/>
</dbReference>
<dbReference type="Gene3D" id="3.90.120.10">
    <property type="entry name" value="DNA Methylase, subunit A, domain 2"/>
    <property type="match status" value="1"/>
</dbReference>
<dbReference type="EMBL" id="AEQZ01000045">
    <property type="protein sequence ID" value="EFV62688.1"/>
    <property type="molecule type" value="Genomic_DNA"/>
</dbReference>
<evidence type="ECO:0000256" key="3">
    <source>
        <dbReference type="ARBA" id="ARBA00022679"/>
    </source>
</evidence>
<dbReference type="InterPro" id="IPR018117">
    <property type="entry name" value="C5_DNA_meth_AS"/>
</dbReference>
<dbReference type="AlphaFoldDB" id="E6N0N4"/>
<dbReference type="SUPFAM" id="SSF53335">
    <property type="entry name" value="S-adenosyl-L-methionine-dependent methyltransferases"/>
    <property type="match status" value="1"/>
</dbReference>
<feature type="active site" evidence="7">
    <location>
        <position position="79"/>
    </location>
</feature>
<dbReference type="GO" id="GO:0044027">
    <property type="term" value="P:negative regulation of gene expression via chromosomal CpG island methylation"/>
    <property type="evidence" value="ECO:0007669"/>
    <property type="project" value="TreeGrafter"/>
</dbReference>